<dbReference type="InterPro" id="IPR045455">
    <property type="entry name" value="NrS-1_pol-like_helicase"/>
</dbReference>
<name>A0A1E7X6N1_9BURK</name>
<dbReference type="Pfam" id="PF19263">
    <property type="entry name" value="DUF5906"/>
    <property type="match status" value="1"/>
</dbReference>
<protein>
    <recommendedName>
        <fullName evidence="1">NrS-1 polymerase-like helicase domain-containing protein</fullName>
    </recommendedName>
</protein>
<keyword evidence="3" id="KW-1185">Reference proteome</keyword>
<dbReference type="Proteomes" id="UP000175989">
    <property type="component" value="Unassembled WGS sequence"/>
</dbReference>
<dbReference type="EMBL" id="LROM01000036">
    <property type="protein sequence ID" value="OFA08803.1"/>
    <property type="molecule type" value="Genomic_DNA"/>
</dbReference>
<accession>A0A1E7X6N1</accession>
<dbReference type="RefSeq" id="WP_070246098.1">
    <property type="nucleotide sequence ID" value="NZ_LROM01000036.1"/>
</dbReference>
<comment type="caution">
    <text evidence="2">The sequence shown here is derived from an EMBL/GenBank/DDBJ whole genome shotgun (WGS) entry which is preliminary data.</text>
</comment>
<feature type="domain" description="NrS-1 polymerase-like helicase" evidence="1">
    <location>
        <begin position="80"/>
        <end position="183"/>
    </location>
</feature>
<dbReference type="AlphaFoldDB" id="A0A1E7X6N1"/>
<reference evidence="3" key="1">
    <citation type="journal article" date="2016" name="Front. Microbiol.">
        <title>Molecular Keys to the Janthinobacterium and Duganella spp. Interaction with the Plant Pathogen Fusarium graminearum.</title>
        <authorList>
            <person name="Haack F.S."/>
            <person name="Poehlein A."/>
            <person name="Kroger C."/>
            <person name="Voigt C.A."/>
            <person name="Piepenbring M."/>
            <person name="Bode H.B."/>
            <person name="Daniel R."/>
            <person name="Schafer W."/>
            <person name="Streit W.R."/>
        </authorList>
    </citation>
    <scope>NUCLEOTIDE SEQUENCE [LARGE SCALE GENOMIC DNA]</scope>
    <source>
        <strain evidence="3">T54</strain>
    </source>
</reference>
<dbReference type="InterPro" id="IPR027417">
    <property type="entry name" value="P-loop_NTPase"/>
</dbReference>
<evidence type="ECO:0000259" key="1">
    <source>
        <dbReference type="Pfam" id="PF19263"/>
    </source>
</evidence>
<organism evidence="2 3">
    <name type="scientific">Duganella phyllosphaerae</name>
    <dbReference type="NCBI Taxonomy" id="762836"/>
    <lineage>
        <taxon>Bacteria</taxon>
        <taxon>Pseudomonadati</taxon>
        <taxon>Pseudomonadota</taxon>
        <taxon>Betaproteobacteria</taxon>
        <taxon>Burkholderiales</taxon>
        <taxon>Oxalobacteraceae</taxon>
        <taxon>Telluria group</taxon>
        <taxon>Duganella</taxon>
    </lineage>
</organism>
<dbReference type="SUPFAM" id="SSF52540">
    <property type="entry name" value="P-loop containing nucleoside triphosphate hydrolases"/>
    <property type="match status" value="1"/>
</dbReference>
<evidence type="ECO:0000313" key="2">
    <source>
        <dbReference type="EMBL" id="OFA08803.1"/>
    </source>
</evidence>
<dbReference type="Gene3D" id="3.40.50.300">
    <property type="entry name" value="P-loop containing nucleotide triphosphate hydrolases"/>
    <property type="match status" value="1"/>
</dbReference>
<gene>
    <name evidence="2" type="ORF">DUPY_04790</name>
</gene>
<proteinExistence type="predicted"/>
<sequence>MSTITNIKSALSRIAAAIVAAYKTGAGQPALGPAATPNINALLLNLCDGDRDRALWVLRWLAYPLRNEGAKMATALLVSGVSGSGKSLFFEQVIKPLYGNRAITPRKPLNSPFNDWMNSKLFVLVDEFRLSPSIAPRVKQLISNPTILINSKGRQETVERNSMNFVFMSGASDPLINDTNNRRFMVIEPRKALPQAVYAGVAQEIASGGIEAFYHFLLQQLDTDDFCTRTAPLNKKSTMKEAA</sequence>
<dbReference type="OrthoDB" id="110640at2"/>
<evidence type="ECO:0000313" key="3">
    <source>
        <dbReference type="Proteomes" id="UP000175989"/>
    </source>
</evidence>